<dbReference type="EMBL" id="SDWT01000007">
    <property type="protein sequence ID" value="RYB89939.1"/>
    <property type="molecule type" value="Genomic_DNA"/>
</dbReference>
<dbReference type="Pfam" id="PF11625">
    <property type="entry name" value="DUF3253"/>
    <property type="match status" value="1"/>
</dbReference>
<reference evidence="2 3" key="1">
    <citation type="submission" date="2019-01" db="EMBL/GenBank/DDBJ databases">
        <title>Novel species of Nocardioides.</title>
        <authorList>
            <person name="Liu Q."/>
            <person name="Xin Y.-H."/>
        </authorList>
    </citation>
    <scope>NUCLEOTIDE SEQUENCE [LARGE SCALE GENOMIC DNA]</scope>
    <source>
        <strain evidence="2 3">CGMCC 4.6882</strain>
    </source>
</reference>
<evidence type="ECO:0000313" key="2">
    <source>
        <dbReference type="EMBL" id="RYB89939.1"/>
    </source>
</evidence>
<sequence length="172" mass="18449">MAGGVSRRRDHRRGPRLRLLRRPRTGVHLPQRRAGPGRLVPARSAGGRGGAPGLGGRHRGRAAGPADGGRRLPRGALPLARAGPRHTRRVSDSDQRLEAAILDLLARRAPTATICPSDAAREVGDADGWRELMEPARRAAARLVARGEVEITQGGQVVDLATAKGPIRIRRR</sequence>
<feature type="region of interest" description="Disordered" evidence="1">
    <location>
        <begin position="1"/>
        <end position="94"/>
    </location>
</feature>
<dbReference type="InterPro" id="IPR021660">
    <property type="entry name" value="DUF3253"/>
</dbReference>
<dbReference type="AlphaFoldDB" id="A0A4Q2RQG1"/>
<protein>
    <submittedName>
        <fullName evidence="2">DUF3253 domain-containing protein</fullName>
    </submittedName>
</protein>
<accession>A0A4Q2RQG1</accession>
<dbReference type="InterPro" id="IPR036390">
    <property type="entry name" value="WH_DNA-bd_sf"/>
</dbReference>
<proteinExistence type="predicted"/>
<dbReference type="SUPFAM" id="SSF46785">
    <property type="entry name" value="Winged helix' DNA-binding domain"/>
    <property type="match status" value="1"/>
</dbReference>
<keyword evidence="3" id="KW-1185">Reference proteome</keyword>
<organism evidence="2 3">
    <name type="scientific">Nocardioides oleivorans</name>
    <dbReference type="NCBI Taxonomy" id="273676"/>
    <lineage>
        <taxon>Bacteria</taxon>
        <taxon>Bacillati</taxon>
        <taxon>Actinomycetota</taxon>
        <taxon>Actinomycetes</taxon>
        <taxon>Propionibacteriales</taxon>
        <taxon>Nocardioidaceae</taxon>
        <taxon>Nocardioides</taxon>
    </lineage>
</organism>
<feature type="compositionally biased region" description="Gly residues" evidence="1">
    <location>
        <begin position="46"/>
        <end position="55"/>
    </location>
</feature>
<feature type="compositionally biased region" description="Basic residues" evidence="1">
    <location>
        <begin position="1"/>
        <end position="25"/>
    </location>
</feature>
<name>A0A4Q2RQG1_9ACTN</name>
<dbReference type="OrthoDB" id="34459at2"/>
<evidence type="ECO:0000256" key="1">
    <source>
        <dbReference type="SAM" id="MobiDB-lite"/>
    </source>
</evidence>
<dbReference type="Gene3D" id="1.10.10.10">
    <property type="entry name" value="Winged helix-like DNA-binding domain superfamily/Winged helix DNA-binding domain"/>
    <property type="match status" value="1"/>
</dbReference>
<gene>
    <name evidence="2" type="ORF">EUA93_21315</name>
</gene>
<evidence type="ECO:0000313" key="3">
    <source>
        <dbReference type="Proteomes" id="UP000294071"/>
    </source>
</evidence>
<dbReference type="InterPro" id="IPR036388">
    <property type="entry name" value="WH-like_DNA-bd_sf"/>
</dbReference>
<comment type="caution">
    <text evidence="2">The sequence shown here is derived from an EMBL/GenBank/DDBJ whole genome shotgun (WGS) entry which is preliminary data.</text>
</comment>
<dbReference type="Proteomes" id="UP000294071">
    <property type="component" value="Unassembled WGS sequence"/>
</dbReference>